<evidence type="ECO:0000256" key="1">
    <source>
        <dbReference type="ARBA" id="ARBA00001968"/>
    </source>
</evidence>
<gene>
    <name evidence="8" type="ORF">P8627_00640</name>
</gene>
<keyword evidence="9" id="KW-1185">Reference proteome</keyword>
<dbReference type="Pfam" id="PF08340">
    <property type="entry name" value="YicC-like_C"/>
    <property type="match status" value="1"/>
</dbReference>
<keyword evidence="4" id="KW-0378">Hydrolase</keyword>
<keyword evidence="2" id="KW-0540">Nuclease</keyword>
<evidence type="ECO:0000313" key="9">
    <source>
        <dbReference type="Proteomes" id="UP001243420"/>
    </source>
</evidence>
<name>A0ABY8LBY0_9RHOB</name>
<proteinExistence type="inferred from homology"/>
<organism evidence="8 9">
    <name type="scientific">Jannaschia ovalis</name>
    <dbReference type="NCBI Taxonomy" id="3038773"/>
    <lineage>
        <taxon>Bacteria</taxon>
        <taxon>Pseudomonadati</taxon>
        <taxon>Pseudomonadota</taxon>
        <taxon>Alphaproteobacteria</taxon>
        <taxon>Rhodobacterales</taxon>
        <taxon>Roseobacteraceae</taxon>
        <taxon>Jannaschia</taxon>
    </lineage>
</organism>
<dbReference type="PANTHER" id="PTHR30636:SF3">
    <property type="entry name" value="UPF0701 PROTEIN YICC"/>
    <property type="match status" value="1"/>
</dbReference>
<evidence type="ECO:0000256" key="4">
    <source>
        <dbReference type="ARBA" id="ARBA00022801"/>
    </source>
</evidence>
<comment type="cofactor">
    <cofactor evidence="1">
        <name>a divalent metal cation</name>
        <dbReference type="ChEBI" id="CHEBI:60240"/>
    </cofactor>
</comment>
<dbReference type="InterPro" id="IPR013551">
    <property type="entry name" value="YicC-like_C"/>
</dbReference>
<comment type="similarity">
    <text evidence="5">Belongs to the YicC/YloC family.</text>
</comment>
<dbReference type="PANTHER" id="PTHR30636">
    <property type="entry name" value="UPF0701 PROTEIN YICC"/>
    <property type="match status" value="1"/>
</dbReference>
<dbReference type="InterPro" id="IPR005229">
    <property type="entry name" value="YicC/YloC-like"/>
</dbReference>
<evidence type="ECO:0000313" key="8">
    <source>
        <dbReference type="EMBL" id="WGH78799.1"/>
    </source>
</evidence>
<dbReference type="InterPro" id="IPR013527">
    <property type="entry name" value="YicC-like_N"/>
</dbReference>
<sequence length="282" mass="29700">MKSMTGYAALDRDGRRWELRSVNARGLDLRLRLPEVAGLEPAARAALGAVAARGGVTLSLRLGGEAAGAAPRLDLAGLDRALDALSQVAARATQPLAPVSAAQILGLRGVWEAGEADPPPLDALVAALGELTTAFAADRAREGAALRAVLAEQVDEIAALTDRARALGAARADHMAEAFRAALARVAEAGLDERRVATEIAALAVKADIAEELDRLDAHVAAARALLDETKPAGRRLDFLTQEFNREANTLCSKAQMTEMTEIGLALKAVIDRLREQVQNVE</sequence>
<dbReference type="Pfam" id="PF03755">
    <property type="entry name" value="YicC-like_N"/>
    <property type="match status" value="1"/>
</dbReference>
<feature type="domain" description="Endoribonuclease YicC-like C-terminal" evidence="7">
    <location>
        <begin position="171"/>
        <end position="282"/>
    </location>
</feature>
<reference evidence="8 9" key="1">
    <citation type="submission" date="2023-04" db="EMBL/GenBank/DDBJ databases">
        <title>Jannaschia ovalis sp. nov., a marine bacterium isolated from sea tidal flat.</title>
        <authorList>
            <person name="Kwon D.Y."/>
            <person name="Kim J.-J."/>
        </authorList>
    </citation>
    <scope>NUCLEOTIDE SEQUENCE [LARGE SCALE GENOMIC DNA]</scope>
    <source>
        <strain evidence="8 9">GRR-S6-38</strain>
    </source>
</reference>
<accession>A0ABY8LBY0</accession>
<dbReference type="EMBL" id="CP122537">
    <property type="protein sequence ID" value="WGH78799.1"/>
    <property type="molecule type" value="Genomic_DNA"/>
</dbReference>
<feature type="domain" description="Endoribonuclease YicC-like N-terminal" evidence="6">
    <location>
        <begin position="1"/>
        <end position="147"/>
    </location>
</feature>
<evidence type="ECO:0000256" key="3">
    <source>
        <dbReference type="ARBA" id="ARBA00022759"/>
    </source>
</evidence>
<dbReference type="NCBIfam" id="TIGR00255">
    <property type="entry name" value="YicC/YloC family endoribonuclease"/>
    <property type="match status" value="1"/>
</dbReference>
<evidence type="ECO:0000256" key="5">
    <source>
        <dbReference type="ARBA" id="ARBA00035648"/>
    </source>
</evidence>
<keyword evidence="3" id="KW-0255">Endonuclease</keyword>
<evidence type="ECO:0000256" key="2">
    <source>
        <dbReference type="ARBA" id="ARBA00022722"/>
    </source>
</evidence>
<evidence type="ECO:0000259" key="7">
    <source>
        <dbReference type="Pfam" id="PF08340"/>
    </source>
</evidence>
<dbReference type="RefSeq" id="WP_279965550.1">
    <property type="nucleotide sequence ID" value="NZ_CP122537.1"/>
</dbReference>
<dbReference type="Proteomes" id="UP001243420">
    <property type="component" value="Chromosome"/>
</dbReference>
<protein>
    <submittedName>
        <fullName evidence="8">YicC family protein</fullName>
    </submittedName>
</protein>
<evidence type="ECO:0000259" key="6">
    <source>
        <dbReference type="Pfam" id="PF03755"/>
    </source>
</evidence>